<organism evidence="2 3">
    <name type="scientific">Brachionus plicatilis</name>
    <name type="common">Marine rotifer</name>
    <name type="synonym">Brachionus muelleri</name>
    <dbReference type="NCBI Taxonomy" id="10195"/>
    <lineage>
        <taxon>Eukaryota</taxon>
        <taxon>Metazoa</taxon>
        <taxon>Spiralia</taxon>
        <taxon>Gnathifera</taxon>
        <taxon>Rotifera</taxon>
        <taxon>Eurotatoria</taxon>
        <taxon>Monogononta</taxon>
        <taxon>Pseudotrocha</taxon>
        <taxon>Ploima</taxon>
        <taxon>Brachionidae</taxon>
        <taxon>Brachionus</taxon>
    </lineage>
</organism>
<accession>A0A3M7Q2R5</accession>
<dbReference type="AlphaFoldDB" id="A0A3M7Q2R5"/>
<gene>
    <name evidence="2" type="ORF">BpHYR1_035697</name>
</gene>
<comment type="caution">
    <text evidence="2">The sequence shown here is derived from an EMBL/GenBank/DDBJ whole genome shotgun (WGS) entry which is preliminary data.</text>
</comment>
<name>A0A3M7Q2R5_BRAPC</name>
<evidence type="ECO:0000313" key="2">
    <source>
        <dbReference type="EMBL" id="RNA05305.1"/>
    </source>
</evidence>
<proteinExistence type="predicted"/>
<keyword evidence="2" id="KW-0436">Ligase</keyword>
<protein>
    <submittedName>
        <fullName evidence="2">E3 ubiquitin-ligase SINA-like 4</fullName>
    </submittedName>
</protein>
<dbReference type="EMBL" id="REGN01007778">
    <property type="protein sequence ID" value="RNA05305.1"/>
    <property type="molecule type" value="Genomic_DNA"/>
</dbReference>
<dbReference type="Proteomes" id="UP000276133">
    <property type="component" value="Unassembled WGS sequence"/>
</dbReference>
<keyword evidence="1" id="KW-0175">Coiled coil</keyword>
<evidence type="ECO:0000313" key="3">
    <source>
        <dbReference type="Proteomes" id="UP000276133"/>
    </source>
</evidence>
<dbReference type="OrthoDB" id="10200887at2759"/>
<reference evidence="2 3" key="1">
    <citation type="journal article" date="2018" name="Sci. Rep.">
        <title>Genomic signatures of local adaptation to the degree of environmental predictability in rotifers.</title>
        <authorList>
            <person name="Franch-Gras L."/>
            <person name="Hahn C."/>
            <person name="Garcia-Roger E.M."/>
            <person name="Carmona M.J."/>
            <person name="Serra M."/>
            <person name="Gomez A."/>
        </authorList>
    </citation>
    <scope>NUCLEOTIDE SEQUENCE [LARGE SCALE GENOMIC DNA]</scope>
    <source>
        <strain evidence="2">HYR1</strain>
    </source>
</reference>
<keyword evidence="3" id="KW-1185">Reference proteome</keyword>
<dbReference type="GO" id="GO:0016874">
    <property type="term" value="F:ligase activity"/>
    <property type="evidence" value="ECO:0007669"/>
    <property type="project" value="UniProtKB-KW"/>
</dbReference>
<sequence length="393" mass="46087">MEEISLRLDCEKWTKYKNLMNKTGDLVCPECKRNHTVNVEQTLKMSINQEKIKRKQIEMALEKFSKDNLHLKIDENFDNLNNNIDLHVEELIKEINDLRIDIVKKIDQKRKELIEDMIKVEFQQLNKETFTKEIENTSDLMEKIEKEDNYLRTIENMESKKNKILDRLEKNQFESKNMTNEIENKVGKENSDNCCICRQNIRFIISFCIQRIINNLKIKNDPDCNEINQCLGKKHDGFFNTIHSIEKQIHPLSKKASRLGKSGKYYCGQKLDGACRLGGLSRRCCDGICGPADGCNCSECMMLDIKYRCLTKGWLVNKEGFRARRSQTGLFYCGRKCMENDPLCDGQYVMDEVLAIKEIVTFIKPSFVFVIDVQTLSLFYGKMKIFFVQYFRK</sequence>
<evidence type="ECO:0000256" key="1">
    <source>
        <dbReference type="SAM" id="Coils"/>
    </source>
</evidence>
<feature type="coiled-coil region" evidence="1">
    <location>
        <begin position="88"/>
        <end position="174"/>
    </location>
</feature>